<evidence type="ECO:0000313" key="3">
    <source>
        <dbReference type="Proteomes" id="UP000325295"/>
    </source>
</evidence>
<organism evidence="2 3">
    <name type="scientific">Paucilactobacillus nenjiangensis</name>
    <dbReference type="NCBI Taxonomy" id="1296540"/>
    <lineage>
        <taxon>Bacteria</taxon>
        <taxon>Bacillati</taxon>
        <taxon>Bacillota</taxon>
        <taxon>Bacilli</taxon>
        <taxon>Lactobacillales</taxon>
        <taxon>Lactobacillaceae</taxon>
        <taxon>Paucilactobacillus</taxon>
    </lineage>
</organism>
<dbReference type="KEGG" id="lnn:F0161_06855"/>
<dbReference type="Proteomes" id="UP000325295">
    <property type="component" value="Chromosome"/>
</dbReference>
<name>A0A5P1X3W8_9LACO</name>
<dbReference type="EMBL" id="CP043939">
    <property type="protein sequence ID" value="QER67604.1"/>
    <property type="molecule type" value="Genomic_DNA"/>
</dbReference>
<reference evidence="2 3" key="1">
    <citation type="submission" date="2019-09" db="EMBL/GenBank/DDBJ databases">
        <title>Complete Genome Sequence of Lactobacillus nenjiangensis SH-Y15, isolated from sauerkraut.</title>
        <authorList>
            <person name="Yang H."/>
        </authorList>
    </citation>
    <scope>NUCLEOTIDE SEQUENCE [LARGE SCALE GENOMIC DNA]</scope>
    <source>
        <strain evidence="2 3">SH-Y15</strain>
    </source>
</reference>
<dbReference type="AlphaFoldDB" id="A0A5P1X3W8"/>
<keyword evidence="3" id="KW-1185">Reference proteome</keyword>
<dbReference type="SMART" id="SM00530">
    <property type="entry name" value="HTH_XRE"/>
    <property type="match status" value="1"/>
</dbReference>
<protein>
    <submittedName>
        <fullName evidence="2">Helix-turn-helix transcriptional regulator</fullName>
    </submittedName>
</protein>
<gene>
    <name evidence="2" type="ORF">F0161_06855</name>
</gene>
<dbReference type="InterPro" id="IPR001387">
    <property type="entry name" value="Cro/C1-type_HTH"/>
</dbReference>
<feature type="domain" description="HTH cro/C1-type" evidence="1">
    <location>
        <begin position="4"/>
        <end position="47"/>
    </location>
</feature>
<dbReference type="InterPro" id="IPR010982">
    <property type="entry name" value="Lambda_DNA-bd_dom_sf"/>
</dbReference>
<sequence length="62" mass="7535">MKYLKDVRKNLKLTQPQMAEKLNYSKSHYIQVENEFTKPSFEFLQRVFDLAEGKIDMNKFFQ</sequence>
<proteinExistence type="predicted"/>
<dbReference type="PROSITE" id="PS50943">
    <property type="entry name" value="HTH_CROC1"/>
    <property type="match status" value="1"/>
</dbReference>
<dbReference type="RefSeq" id="WP_150204142.1">
    <property type="nucleotide sequence ID" value="NZ_CP043939.1"/>
</dbReference>
<dbReference type="Gene3D" id="1.10.260.40">
    <property type="entry name" value="lambda repressor-like DNA-binding domains"/>
    <property type="match status" value="1"/>
</dbReference>
<dbReference type="Pfam" id="PF01381">
    <property type="entry name" value="HTH_3"/>
    <property type="match status" value="1"/>
</dbReference>
<accession>A0A5P1X3W8</accession>
<evidence type="ECO:0000259" key="1">
    <source>
        <dbReference type="PROSITE" id="PS50943"/>
    </source>
</evidence>
<dbReference type="OrthoDB" id="9812495at2"/>
<dbReference type="GO" id="GO:0003677">
    <property type="term" value="F:DNA binding"/>
    <property type="evidence" value="ECO:0007669"/>
    <property type="project" value="InterPro"/>
</dbReference>
<dbReference type="CDD" id="cd00093">
    <property type="entry name" value="HTH_XRE"/>
    <property type="match status" value="1"/>
</dbReference>
<dbReference type="SUPFAM" id="SSF47413">
    <property type="entry name" value="lambda repressor-like DNA-binding domains"/>
    <property type="match status" value="1"/>
</dbReference>
<evidence type="ECO:0000313" key="2">
    <source>
        <dbReference type="EMBL" id="QER67604.1"/>
    </source>
</evidence>